<comment type="caution">
    <text evidence="2">The sequence shown here is derived from an EMBL/GenBank/DDBJ whole genome shotgun (WGS) entry which is preliminary data.</text>
</comment>
<organism evidence="2">
    <name type="scientific">marine sediment metagenome</name>
    <dbReference type="NCBI Taxonomy" id="412755"/>
    <lineage>
        <taxon>unclassified sequences</taxon>
        <taxon>metagenomes</taxon>
        <taxon>ecological metagenomes</taxon>
    </lineage>
</organism>
<protein>
    <submittedName>
        <fullName evidence="2">Uncharacterized protein</fullName>
    </submittedName>
</protein>
<accession>X1FUM3</accession>
<feature type="region of interest" description="Disordered" evidence="1">
    <location>
        <begin position="13"/>
        <end position="37"/>
    </location>
</feature>
<dbReference type="AlphaFoldDB" id="X1FUM3"/>
<gene>
    <name evidence="2" type="ORF">S03H2_39401</name>
</gene>
<proteinExistence type="predicted"/>
<evidence type="ECO:0000256" key="1">
    <source>
        <dbReference type="SAM" id="MobiDB-lite"/>
    </source>
</evidence>
<dbReference type="EMBL" id="BARU01024354">
    <property type="protein sequence ID" value="GAH48722.1"/>
    <property type="molecule type" value="Genomic_DNA"/>
</dbReference>
<feature type="non-terminal residue" evidence="2">
    <location>
        <position position="1"/>
    </location>
</feature>
<name>X1FUM3_9ZZZZ</name>
<evidence type="ECO:0000313" key="2">
    <source>
        <dbReference type="EMBL" id="GAH48722.1"/>
    </source>
</evidence>
<reference evidence="2" key="1">
    <citation type="journal article" date="2014" name="Front. Microbiol.">
        <title>High frequency of phylogenetically diverse reductive dehalogenase-homologous genes in deep subseafloor sedimentary metagenomes.</title>
        <authorList>
            <person name="Kawai M."/>
            <person name="Futagami T."/>
            <person name="Toyoda A."/>
            <person name="Takaki Y."/>
            <person name="Nishi S."/>
            <person name="Hori S."/>
            <person name="Arai W."/>
            <person name="Tsubouchi T."/>
            <person name="Morono Y."/>
            <person name="Uchiyama I."/>
            <person name="Ito T."/>
            <person name="Fujiyama A."/>
            <person name="Inagaki F."/>
            <person name="Takami H."/>
        </authorList>
    </citation>
    <scope>NUCLEOTIDE SEQUENCE</scope>
    <source>
        <strain evidence="2">Expedition CK06-06</strain>
    </source>
</reference>
<sequence length="37" mass="3947">GTLAVWDTIVPQLGQTHSPLGPPEPELPYPLLTTLPP</sequence>